<name>A0A450WFG6_9GAMM</name>
<dbReference type="AlphaFoldDB" id="A0A450WFG6"/>
<dbReference type="EMBL" id="CAADFK010000082">
    <property type="protein sequence ID" value="VFK15701.1"/>
    <property type="molecule type" value="Genomic_DNA"/>
</dbReference>
<reference evidence="1" key="1">
    <citation type="submission" date="2019-02" db="EMBL/GenBank/DDBJ databases">
        <authorList>
            <person name="Gruber-Vodicka R. H."/>
            <person name="Seah K. B. B."/>
        </authorList>
    </citation>
    <scope>NUCLEOTIDE SEQUENCE</scope>
    <source>
        <strain evidence="1">BECK_S313</strain>
    </source>
</reference>
<accession>A0A450WFG6</accession>
<gene>
    <name evidence="1" type="ORF">BECKLPF1236B_GA0070989_108217</name>
</gene>
<organism evidence="1">
    <name type="scientific">Candidatus Kentrum sp. LPFa</name>
    <dbReference type="NCBI Taxonomy" id="2126335"/>
    <lineage>
        <taxon>Bacteria</taxon>
        <taxon>Pseudomonadati</taxon>
        <taxon>Pseudomonadota</taxon>
        <taxon>Gammaproteobacteria</taxon>
        <taxon>Candidatus Kentrum</taxon>
    </lineage>
</organism>
<proteinExistence type="predicted"/>
<protein>
    <submittedName>
        <fullName evidence="1">Uncharacterized protein</fullName>
    </submittedName>
</protein>
<sequence length="61" mass="6936">MIFSQICAELDQYLPITLAASHLTMSLLRDLPGMNVLLQNLFWFLLLPPLKIALLIDPWGL</sequence>
<evidence type="ECO:0000313" key="1">
    <source>
        <dbReference type="EMBL" id="VFK15701.1"/>
    </source>
</evidence>